<dbReference type="Proteomes" id="UP001237156">
    <property type="component" value="Unassembled WGS sequence"/>
</dbReference>
<dbReference type="AlphaFoldDB" id="A0AAW6RHK7"/>
<reference evidence="1 2" key="1">
    <citation type="submission" date="2023-04" db="EMBL/GenBank/DDBJ databases">
        <title>Ottowia paracancer sp. nov., isolated from human stomach.</title>
        <authorList>
            <person name="Song Y."/>
        </authorList>
    </citation>
    <scope>NUCLEOTIDE SEQUENCE [LARGE SCALE GENOMIC DNA]</scope>
    <source>
        <strain evidence="1 2">10c7w1</strain>
    </source>
</reference>
<organism evidence="1 2">
    <name type="scientific">Ottowia cancrivicina</name>
    <dbReference type="NCBI Taxonomy" id="3040346"/>
    <lineage>
        <taxon>Bacteria</taxon>
        <taxon>Pseudomonadati</taxon>
        <taxon>Pseudomonadota</taxon>
        <taxon>Betaproteobacteria</taxon>
        <taxon>Burkholderiales</taxon>
        <taxon>Comamonadaceae</taxon>
        <taxon>Ottowia</taxon>
    </lineage>
</organism>
<dbReference type="EMBL" id="JARVII010000014">
    <property type="protein sequence ID" value="MDG9699614.1"/>
    <property type="molecule type" value="Genomic_DNA"/>
</dbReference>
<protein>
    <submittedName>
        <fullName evidence="1">Uncharacterized protein</fullName>
    </submittedName>
</protein>
<evidence type="ECO:0000313" key="2">
    <source>
        <dbReference type="Proteomes" id="UP001237156"/>
    </source>
</evidence>
<evidence type="ECO:0000313" key="1">
    <source>
        <dbReference type="EMBL" id="MDG9699614.1"/>
    </source>
</evidence>
<proteinExistence type="predicted"/>
<accession>A0AAW6RHK7</accession>
<sequence length="118" mass="13222">MSQRRAGKHWFKDKNRITESFATRHASGSSKTRRLSDRMRHWKKYANFSDAAHGKRLKQDLSQGGGAFWGLRLPEYTGAARSGINANSSSSAGYAVHHLNVAPYRILGLKSGNRSRFS</sequence>
<keyword evidence="2" id="KW-1185">Reference proteome</keyword>
<dbReference type="RefSeq" id="WP_279524482.1">
    <property type="nucleotide sequence ID" value="NZ_JARVII010000014.1"/>
</dbReference>
<gene>
    <name evidence="1" type="ORF">QB898_07810</name>
</gene>
<comment type="caution">
    <text evidence="1">The sequence shown here is derived from an EMBL/GenBank/DDBJ whole genome shotgun (WGS) entry which is preliminary data.</text>
</comment>
<name>A0AAW6RHK7_9BURK</name>